<reference evidence="1 2" key="1">
    <citation type="submission" date="2021-06" db="EMBL/GenBank/DDBJ databases">
        <title>Bacillus sp. RD4P76, an endophyte from a halophyte.</title>
        <authorList>
            <person name="Sun J.-Q."/>
        </authorList>
    </citation>
    <scope>NUCLEOTIDE SEQUENCE [LARGE SCALE GENOMIC DNA]</scope>
    <source>
        <strain evidence="1 2">JCM 17098</strain>
    </source>
</reference>
<keyword evidence="2" id="KW-1185">Reference proteome</keyword>
<organism evidence="1 2">
    <name type="scientific">Evansella alkalicola</name>
    <dbReference type="NCBI Taxonomy" id="745819"/>
    <lineage>
        <taxon>Bacteria</taxon>
        <taxon>Bacillati</taxon>
        <taxon>Bacillota</taxon>
        <taxon>Bacilli</taxon>
        <taxon>Bacillales</taxon>
        <taxon>Bacillaceae</taxon>
        <taxon>Evansella</taxon>
    </lineage>
</organism>
<gene>
    <name evidence="1" type="ORF">KS407_04195</name>
</gene>
<evidence type="ECO:0000313" key="1">
    <source>
        <dbReference type="EMBL" id="MBU9720646.1"/>
    </source>
</evidence>
<accession>A0ABS6JRC9</accession>
<name>A0ABS6JRC9_9BACI</name>
<dbReference type="RefSeq" id="WP_088075316.1">
    <property type="nucleotide sequence ID" value="NZ_JAHQCR010000020.1"/>
</dbReference>
<proteinExistence type="predicted"/>
<sequence>MKYESLPYFEKLESLYVLLETKQMLQDKLTKIDVTDPGYKVIEEDLKKIEHEMLEYTNGQYMDSQKVNPTLFNPAVFQQMEGD</sequence>
<evidence type="ECO:0000313" key="2">
    <source>
        <dbReference type="Proteomes" id="UP000790580"/>
    </source>
</evidence>
<protein>
    <submittedName>
        <fullName evidence="1">Uncharacterized protein</fullName>
    </submittedName>
</protein>
<dbReference type="Proteomes" id="UP000790580">
    <property type="component" value="Unassembled WGS sequence"/>
</dbReference>
<comment type="caution">
    <text evidence="1">The sequence shown here is derived from an EMBL/GenBank/DDBJ whole genome shotgun (WGS) entry which is preliminary data.</text>
</comment>
<dbReference type="EMBL" id="JAHQCR010000020">
    <property type="protein sequence ID" value="MBU9720646.1"/>
    <property type="molecule type" value="Genomic_DNA"/>
</dbReference>